<feature type="compositionally biased region" description="Basic and acidic residues" evidence="1">
    <location>
        <begin position="156"/>
        <end position="172"/>
    </location>
</feature>
<protein>
    <submittedName>
        <fullName evidence="2">Uncharacterized protein</fullName>
    </submittedName>
</protein>
<reference evidence="2" key="2">
    <citation type="journal article" date="2015" name="Data Brief">
        <title>Shoot transcriptome of the giant reed, Arundo donax.</title>
        <authorList>
            <person name="Barrero R.A."/>
            <person name="Guerrero F.D."/>
            <person name="Moolhuijzen P."/>
            <person name="Goolsby J.A."/>
            <person name="Tidwell J."/>
            <person name="Bellgard S.E."/>
            <person name="Bellgard M.I."/>
        </authorList>
    </citation>
    <scope>NUCLEOTIDE SEQUENCE</scope>
    <source>
        <tissue evidence="2">Shoot tissue taken approximately 20 cm above the soil surface</tissue>
    </source>
</reference>
<accession>A0A0A8ZU22</accession>
<organism evidence="2">
    <name type="scientific">Arundo donax</name>
    <name type="common">Giant reed</name>
    <name type="synonym">Donax arundinaceus</name>
    <dbReference type="NCBI Taxonomy" id="35708"/>
    <lineage>
        <taxon>Eukaryota</taxon>
        <taxon>Viridiplantae</taxon>
        <taxon>Streptophyta</taxon>
        <taxon>Embryophyta</taxon>
        <taxon>Tracheophyta</taxon>
        <taxon>Spermatophyta</taxon>
        <taxon>Magnoliopsida</taxon>
        <taxon>Liliopsida</taxon>
        <taxon>Poales</taxon>
        <taxon>Poaceae</taxon>
        <taxon>PACMAD clade</taxon>
        <taxon>Arundinoideae</taxon>
        <taxon>Arundineae</taxon>
        <taxon>Arundo</taxon>
    </lineage>
</organism>
<feature type="compositionally biased region" description="Basic residues" evidence="1">
    <location>
        <begin position="133"/>
        <end position="155"/>
    </location>
</feature>
<sequence length="202" mass="22513">MGPERWQLRIGKKVAALCDGWRLRPALHCTAGEGTTVAAAVAETSDSGVRKEVGEWWATTPRTCQIPQLDSTRPSCPHPFLRLPANRATALGLLGNRSKFWGFCCDSPHRFLAPENEPNRTQRPHRQASNLSHSHHISSRKHEHFVASSKKHMQKRERETHLGERSADDTAGRRSGNTTTSSPPAAVDRLAPRREASKEHQP</sequence>
<feature type="region of interest" description="Disordered" evidence="1">
    <location>
        <begin position="114"/>
        <end position="202"/>
    </location>
</feature>
<proteinExistence type="predicted"/>
<feature type="compositionally biased region" description="Basic and acidic residues" evidence="1">
    <location>
        <begin position="190"/>
        <end position="202"/>
    </location>
</feature>
<dbReference type="EMBL" id="GBRH01256742">
    <property type="protein sequence ID" value="JAD41153.1"/>
    <property type="molecule type" value="Transcribed_RNA"/>
</dbReference>
<evidence type="ECO:0000256" key="1">
    <source>
        <dbReference type="SAM" id="MobiDB-lite"/>
    </source>
</evidence>
<reference evidence="2" key="1">
    <citation type="submission" date="2014-09" db="EMBL/GenBank/DDBJ databases">
        <authorList>
            <person name="Magalhaes I.L.F."/>
            <person name="Oliveira U."/>
            <person name="Santos F.R."/>
            <person name="Vidigal T.H.D.A."/>
            <person name="Brescovit A.D."/>
            <person name="Santos A.J."/>
        </authorList>
    </citation>
    <scope>NUCLEOTIDE SEQUENCE</scope>
    <source>
        <tissue evidence="2">Shoot tissue taken approximately 20 cm above the soil surface</tissue>
    </source>
</reference>
<dbReference type="AlphaFoldDB" id="A0A0A8ZU22"/>
<name>A0A0A8ZU22_ARUDO</name>
<evidence type="ECO:0000313" key="2">
    <source>
        <dbReference type="EMBL" id="JAD41153.1"/>
    </source>
</evidence>